<name>A0A9Q1QB15_9CARY</name>
<sequence>MITGPWGVALRMQTAVPVANPGPQLPKARADIEVSSSGLDALAVLITFIEIMKSLYFSNPCDGIFQNPDTEFGSSIMSHPCCSDLQEARALLGRLEYQKGNMEAAFRVFEGIDIEAVTPNIKVSLARRCEPQRRQSQSDAAPPMSMHAVTLLFEAIFLKAKSLWALGRFEEAAQSCQVILDTIESALPDGLNERFAADCKLQETLNKAVELLPELWKLGGSPHEAISSYRRALLYNWNLDLETRARIEKEFAIFLLYSGVEANPPTLRFQVEGAFIPRNNMEEAILLLLLLLMKFLGGKIDWDPSIMDHLSFALAISGGLETLAYQLEELPVDIMNRKEKQSTLALCYHGAGENCVALNLLKNLLNDRENPNCTHELLLAAKISAEDSNTIEEGIDYAKHAIERLVGQCGQLRSKASCFLGILSSTKSRSVASDSKREAMQSEALKALETAEEMTQGTDPNVIYHLSFENAEQRKLGTALSYAKRLLKLEAGSSTRGWILLSRILSAEKRYIDAETIVNAALEQTGKWEHAELLRTKAKLQLAQGQTMNAIKTYSHLLAVLQARKKSFGIGKKLSERRDQDRILEIETWNDLANLYTSQSQWQDAEVCLSKSKALCPYSASLCHSIGLLYEAKGQDREAQRSYWEALDIDPDHVPSLMSMAKLLMKLGKQSVFPVARSFVRHAIRVDWTNHAAWYTLALLQKSESPAEAVACFEAAVRLEQTAPVEPFR</sequence>
<dbReference type="PANTHER" id="PTHR44102">
    <property type="entry name" value="PROTEIN NPG1"/>
    <property type="match status" value="1"/>
</dbReference>
<dbReference type="InterPro" id="IPR043376">
    <property type="entry name" value="NPG1-like"/>
</dbReference>
<dbReference type="Gene3D" id="1.25.40.10">
    <property type="entry name" value="Tetratricopeptide repeat domain"/>
    <property type="match status" value="2"/>
</dbReference>
<dbReference type="InterPro" id="IPR011990">
    <property type="entry name" value="TPR-like_helical_dom_sf"/>
</dbReference>
<dbReference type="OrthoDB" id="29013at2759"/>
<dbReference type="InterPro" id="IPR019734">
    <property type="entry name" value="TPR_rpt"/>
</dbReference>
<dbReference type="EMBL" id="JAKOGI010000448">
    <property type="protein sequence ID" value="KAJ8434851.1"/>
    <property type="molecule type" value="Genomic_DNA"/>
</dbReference>
<comment type="caution">
    <text evidence="2">The sequence shown here is derived from an EMBL/GenBank/DDBJ whole genome shotgun (WGS) entry which is preliminary data.</text>
</comment>
<evidence type="ECO:0000313" key="2">
    <source>
        <dbReference type="EMBL" id="KAJ8434851.1"/>
    </source>
</evidence>
<dbReference type="Proteomes" id="UP001153076">
    <property type="component" value="Unassembled WGS sequence"/>
</dbReference>
<evidence type="ECO:0000256" key="1">
    <source>
        <dbReference type="PROSITE-ProRule" id="PRU00339"/>
    </source>
</evidence>
<protein>
    <submittedName>
        <fullName evidence="2">Uncharacterized protein</fullName>
    </submittedName>
</protein>
<reference evidence="2" key="1">
    <citation type="submission" date="2022-04" db="EMBL/GenBank/DDBJ databases">
        <title>Carnegiea gigantea Genome sequencing and assembly v2.</title>
        <authorList>
            <person name="Copetti D."/>
            <person name="Sanderson M.J."/>
            <person name="Burquez A."/>
            <person name="Wojciechowski M.F."/>
        </authorList>
    </citation>
    <scope>NUCLEOTIDE SEQUENCE</scope>
    <source>
        <strain evidence="2">SGP5-SGP5p</strain>
        <tissue evidence="2">Aerial part</tissue>
    </source>
</reference>
<dbReference type="SUPFAM" id="SSF48452">
    <property type="entry name" value="TPR-like"/>
    <property type="match status" value="2"/>
</dbReference>
<dbReference type="PROSITE" id="PS50005">
    <property type="entry name" value="TPR"/>
    <property type="match status" value="1"/>
</dbReference>
<feature type="repeat" description="TPR" evidence="1">
    <location>
        <begin position="620"/>
        <end position="653"/>
    </location>
</feature>
<dbReference type="SMART" id="SM00028">
    <property type="entry name" value="TPR"/>
    <property type="match status" value="6"/>
</dbReference>
<proteinExistence type="predicted"/>
<keyword evidence="3" id="KW-1185">Reference proteome</keyword>
<organism evidence="2 3">
    <name type="scientific">Carnegiea gigantea</name>
    <dbReference type="NCBI Taxonomy" id="171969"/>
    <lineage>
        <taxon>Eukaryota</taxon>
        <taxon>Viridiplantae</taxon>
        <taxon>Streptophyta</taxon>
        <taxon>Embryophyta</taxon>
        <taxon>Tracheophyta</taxon>
        <taxon>Spermatophyta</taxon>
        <taxon>Magnoliopsida</taxon>
        <taxon>eudicotyledons</taxon>
        <taxon>Gunneridae</taxon>
        <taxon>Pentapetalae</taxon>
        <taxon>Caryophyllales</taxon>
        <taxon>Cactineae</taxon>
        <taxon>Cactaceae</taxon>
        <taxon>Cactoideae</taxon>
        <taxon>Echinocereeae</taxon>
        <taxon>Carnegiea</taxon>
    </lineage>
</organism>
<dbReference type="AlphaFoldDB" id="A0A9Q1QB15"/>
<dbReference type="PANTHER" id="PTHR44102:SF1">
    <property type="entry name" value="OS10G0471400 PROTEIN"/>
    <property type="match status" value="1"/>
</dbReference>
<dbReference type="Pfam" id="PF13181">
    <property type="entry name" value="TPR_8"/>
    <property type="match status" value="1"/>
</dbReference>
<gene>
    <name evidence="2" type="ORF">Cgig2_022130</name>
</gene>
<evidence type="ECO:0000313" key="3">
    <source>
        <dbReference type="Proteomes" id="UP001153076"/>
    </source>
</evidence>
<keyword evidence="1" id="KW-0802">TPR repeat</keyword>
<accession>A0A9Q1QB15</accession>